<keyword evidence="8" id="KW-0539">Nucleus</keyword>
<dbReference type="AlphaFoldDB" id="A0A444UM00"/>
<dbReference type="Proteomes" id="UP000289886">
    <property type="component" value="Unassembled WGS sequence"/>
</dbReference>
<keyword evidence="17" id="KW-1185">Reference proteome</keyword>
<dbReference type="PANTHER" id="PTHR11702:SF43">
    <property type="entry name" value="GTP-BINDING PROTEIN 10"/>
    <property type="match status" value="1"/>
</dbReference>
<dbReference type="SMART" id="SM00240">
    <property type="entry name" value="FHA"/>
    <property type="match status" value="1"/>
</dbReference>
<keyword evidence="3" id="KW-0158">Chromosome</keyword>
<dbReference type="Pfam" id="PF21049">
    <property type="entry name" value="CFA69_ARM_rpt"/>
    <property type="match status" value="1"/>
</dbReference>
<evidence type="ECO:0000256" key="2">
    <source>
        <dbReference type="ARBA" id="ARBA00004286"/>
    </source>
</evidence>
<evidence type="ECO:0000256" key="11">
    <source>
        <dbReference type="ARBA" id="ARBA00044757"/>
    </source>
</evidence>
<evidence type="ECO:0000259" key="14">
    <source>
        <dbReference type="PROSITE" id="PS51710"/>
    </source>
</evidence>
<sequence>MWQLIPLATNGGQPYYLTVGVEYVVGRKNCAILLQSDQSISRVHAYLTVNSPATSQSQASTTPTLTLKDTSKYGTFVNEERLQNDTQRLLQPGDMVTFGVFHSKFRVEYESLIVCSSCLDGQGKIALSQSVQQLGGCVVNNWTQDSTHLVMPSVKITIKVSENKSAFVFGTLSLPNMFAMSLLITNKYVCHGVAGLWPGTEREENETFDWSQAKQARTEENKKKVPACPTPQVSQTRPTTEKRQSQIQFPMEDSRTKSITMAEHSGMVSTSMTELTRGSGDSSLRVASKKRKEMDELFAETVAGIEDLEDIMSQPMEQDQEEAQSVSKKKRIEPPVEAVQVKQEDVTASEYGVMPAGSMRENADQTQQKEFEAKEKIPLSLKKESDPSGLMVKSDDMDGIPRNLIVTEFKSLVVSVPARPTARSNQANVKNFKRFRKLITACFILVESHNPLVRSLKLSFKNEDFEVKKLLFNLIDVMSKDLSAIQIQTNHQQYKLTIKSWEEYAARTSNYEILKYGNFVDNLRVYVRGGSGGMGLPRLGGQGGKGGDVWVVAKDGMTLKKIKDKYPQKRFVAGVGKNSGIRALKGDKGQDCEVYAPAGISVTTDDGKVIGELNQDGERVLVGQGGCGGSFATGFLPKKVQARQIRLDLKLIADVGLVGPQIASYPFTTLRPEIGKIMFEDYKQISVADLPGLIEGAHVNRGMGHKFLKHVERTKQLLFVEFITTSKLRRSKMGFIMSVLFQVDVNGFQLSYKTPFRTAFEAVQLLTKELELYKEELMSKPALLAVNKMDLPDAEEKLKELVEQLQHPQDFVHLFPEGVVPRCTLHFNHIVPVSASSGYGIQELKKCIRNSLDEQATSQNEEDHREKLQELHKMKRTTEKSCRNFTAQVLPKL</sequence>
<dbReference type="SUPFAM" id="SSF82051">
    <property type="entry name" value="Obg GTP-binding protein N-terminal domain"/>
    <property type="match status" value="1"/>
</dbReference>
<dbReference type="InterPro" id="IPR006073">
    <property type="entry name" value="GTP-bd"/>
</dbReference>
<dbReference type="GO" id="GO:0005739">
    <property type="term" value="C:mitochondrion"/>
    <property type="evidence" value="ECO:0007669"/>
    <property type="project" value="TreeGrafter"/>
</dbReference>
<dbReference type="InterPro" id="IPR000253">
    <property type="entry name" value="FHA_dom"/>
</dbReference>
<dbReference type="PANTHER" id="PTHR11702">
    <property type="entry name" value="DEVELOPMENTALLY REGULATED GTP-BINDING PROTEIN-RELATED"/>
    <property type="match status" value="1"/>
</dbReference>
<keyword evidence="7" id="KW-0234">DNA repair</keyword>
<dbReference type="SUPFAM" id="SSF49879">
    <property type="entry name" value="SMAD/FHA domain"/>
    <property type="match status" value="1"/>
</dbReference>
<keyword evidence="4" id="KW-0547">Nucleotide-binding</keyword>
<dbReference type="Pfam" id="PF01018">
    <property type="entry name" value="GTP1_OBG"/>
    <property type="match status" value="1"/>
</dbReference>
<dbReference type="Gene3D" id="3.40.50.300">
    <property type="entry name" value="P-loop containing nucleotide triphosphate hydrolases"/>
    <property type="match status" value="1"/>
</dbReference>
<evidence type="ECO:0000256" key="3">
    <source>
        <dbReference type="ARBA" id="ARBA00022454"/>
    </source>
</evidence>
<dbReference type="FunFam" id="2.60.200.20:FF:000017">
    <property type="entry name" value="Nibrin"/>
    <property type="match status" value="1"/>
</dbReference>
<feature type="region of interest" description="Disordered" evidence="12">
    <location>
        <begin position="205"/>
        <end position="252"/>
    </location>
</feature>
<keyword evidence="5" id="KW-0227">DNA damage</keyword>
<dbReference type="SUPFAM" id="SSF52113">
    <property type="entry name" value="BRCT domain"/>
    <property type="match status" value="1"/>
</dbReference>
<evidence type="ECO:0000256" key="5">
    <source>
        <dbReference type="ARBA" id="ARBA00022763"/>
    </source>
</evidence>
<dbReference type="InterPro" id="IPR045086">
    <property type="entry name" value="OBG_GTPase"/>
</dbReference>
<dbReference type="SUPFAM" id="SSF52540">
    <property type="entry name" value="P-loop containing nucleoside triphosphate hydrolases"/>
    <property type="match status" value="1"/>
</dbReference>
<dbReference type="CDD" id="cd22667">
    <property type="entry name" value="FHA_NBN"/>
    <property type="match status" value="1"/>
</dbReference>
<evidence type="ECO:0000256" key="12">
    <source>
        <dbReference type="SAM" id="MobiDB-lite"/>
    </source>
</evidence>
<comment type="caution">
    <text evidence="16">The sequence shown here is derived from an EMBL/GenBank/DDBJ whole genome shotgun (WGS) entry which is preliminary data.</text>
</comment>
<dbReference type="Gene3D" id="2.60.200.20">
    <property type="match status" value="1"/>
</dbReference>
<feature type="domain" description="Obg" evidence="15">
    <location>
        <begin position="517"/>
        <end position="652"/>
    </location>
</feature>
<accession>A0A444UM00</accession>
<evidence type="ECO:0000256" key="6">
    <source>
        <dbReference type="ARBA" id="ARBA00023134"/>
    </source>
</evidence>
<dbReference type="InterPro" id="IPR006169">
    <property type="entry name" value="GTP1_OBG_dom"/>
</dbReference>
<evidence type="ECO:0000259" key="15">
    <source>
        <dbReference type="PROSITE" id="PS51883"/>
    </source>
</evidence>
<dbReference type="InterPro" id="IPR031167">
    <property type="entry name" value="G_OBG"/>
</dbReference>
<dbReference type="InterPro" id="IPR008984">
    <property type="entry name" value="SMAD_FHA_dom_sf"/>
</dbReference>
<dbReference type="PROSITE" id="PS51883">
    <property type="entry name" value="OBG"/>
    <property type="match status" value="1"/>
</dbReference>
<dbReference type="PRINTS" id="PR00326">
    <property type="entry name" value="GTP1OBG"/>
</dbReference>
<dbReference type="GO" id="GO:0005525">
    <property type="term" value="F:GTP binding"/>
    <property type="evidence" value="ECO:0007669"/>
    <property type="project" value="UniProtKB-KW"/>
</dbReference>
<feature type="domain" description="OBG-type G" evidence="14">
    <location>
        <begin position="660"/>
        <end position="853"/>
    </location>
</feature>
<evidence type="ECO:0000256" key="8">
    <source>
        <dbReference type="ARBA" id="ARBA00023242"/>
    </source>
</evidence>
<comment type="subcellular location">
    <subcellularLocation>
        <location evidence="2">Chromosome</location>
    </subcellularLocation>
    <subcellularLocation>
        <location evidence="1">Nucleus</location>
    </subcellularLocation>
</comment>
<dbReference type="InterPro" id="IPR048733">
    <property type="entry name" value="CFA69_ARM_dom"/>
</dbReference>
<dbReference type="GO" id="GO:0003924">
    <property type="term" value="F:GTPase activity"/>
    <property type="evidence" value="ECO:0007669"/>
    <property type="project" value="InterPro"/>
</dbReference>
<comment type="similarity">
    <text evidence="11">Belongs to the Nibrin family.</text>
</comment>
<dbReference type="InterPro" id="IPR036726">
    <property type="entry name" value="GTP1_OBG_dom_sf"/>
</dbReference>
<dbReference type="InterPro" id="IPR036420">
    <property type="entry name" value="BRCT_dom_sf"/>
</dbReference>
<dbReference type="PROSITE" id="PS50006">
    <property type="entry name" value="FHA_DOMAIN"/>
    <property type="match status" value="1"/>
</dbReference>
<dbReference type="Gene3D" id="2.70.210.12">
    <property type="entry name" value="GTP1/OBG domain"/>
    <property type="match status" value="1"/>
</dbReference>
<evidence type="ECO:0000313" key="17">
    <source>
        <dbReference type="Proteomes" id="UP000289886"/>
    </source>
</evidence>
<evidence type="ECO:0000256" key="9">
    <source>
        <dbReference type="ARBA" id="ARBA00023306"/>
    </source>
</evidence>
<reference evidence="16 17" key="1">
    <citation type="submission" date="2019-01" db="EMBL/GenBank/DDBJ databases">
        <title>Draft Genome and Complete Hox-Cluster Characterization of the Sterlet Sturgeon (Acipenser ruthenus).</title>
        <authorList>
            <person name="Wei Q."/>
        </authorList>
    </citation>
    <scope>NUCLEOTIDE SEQUENCE [LARGE SCALE GENOMIC DNA]</scope>
    <source>
        <strain evidence="16">WHYD16114868_AA</strain>
        <tissue evidence="16">Blood</tissue>
    </source>
</reference>
<dbReference type="CDD" id="cd01898">
    <property type="entry name" value="Obg"/>
    <property type="match status" value="1"/>
</dbReference>
<evidence type="ECO:0000256" key="10">
    <source>
        <dbReference type="ARBA" id="ARBA00039729"/>
    </source>
</evidence>
<keyword evidence="6" id="KW-0342">GTP-binding</keyword>
<keyword evidence="9" id="KW-0131">Cell cycle</keyword>
<name>A0A444UM00_ACIRT</name>
<dbReference type="GO" id="GO:0006281">
    <property type="term" value="P:DNA repair"/>
    <property type="evidence" value="ECO:0007669"/>
    <property type="project" value="UniProtKB-KW"/>
</dbReference>
<dbReference type="Pfam" id="PF01926">
    <property type="entry name" value="MMR_HSR1"/>
    <property type="match status" value="1"/>
</dbReference>
<evidence type="ECO:0000256" key="1">
    <source>
        <dbReference type="ARBA" id="ARBA00004123"/>
    </source>
</evidence>
<proteinExistence type="inferred from homology"/>
<dbReference type="GO" id="GO:0005634">
    <property type="term" value="C:nucleus"/>
    <property type="evidence" value="ECO:0007669"/>
    <property type="project" value="UniProtKB-SubCell"/>
</dbReference>
<protein>
    <recommendedName>
        <fullName evidence="10">GTP-binding protein 10</fullName>
    </recommendedName>
</protein>
<evidence type="ECO:0000256" key="4">
    <source>
        <dbReference type="ARBA" id="ARBA00022741"/>
    </source>
</evidence>
<gene>
    <name evidence="16" type="ORF">EOD39_12165</name>
</gene>
<dbReference type="GO" id="GO:0042254">
    <property type="term" value="P:ribosome biogenesis"/>
    <property type="evidence" value="ECO:0007669"/>
    <property type="project" value="UniProtKB-UniRule"/>
</dbReference>
<dbReference type="InterPro" id="IPR027417">
    <property type="entry name" value="P-loop_NTPase"/>
</dbReference>
<dbReference type="Gene3D" id="3.40.50.10190">
    <property type="entry name" value="BRCT domain"/>
    <property type="match status" value="1"/>
</dbReference>
<evidence type="ECO:0000259" key="13">
    <source>
        <dbReference type="PROSITE" id="PS50006"/>
    </source>
</evidence>
<evidence type="ECO:0000256" key="7">
    <source>
        <dbReference type="ARBA" id="ARBA00023204"/>
    </source>
</evidence>
<dbReference type="CDD" id="cd17741">
    <property type="entry name" value="BRCT_nibrin"/>
    <property type="match status" value="1"/>
</dbReference>
<dbReference type="GO" id="GO:0005694">
    <property type="term" value="C:chromosome"/>
    <property type="evidence" value="ECO:0007669"/>
    <property type="project" value="UniProtKB-SubCell"/>
</dbReference>
<dbReference type="Pfam" id="PF00498">
    <property type="entry name" value="FHA"/>
    <property type="match status" value="1"/>
</dbReference>
<dbReference type="PROSITE" id="PS51710">
    <property type="entry name" value="G_OBG"/>
    <property type="match status" value="1"/>
</dbReference>
<dbReference type="EMBL" id="SCEB01214296">
    <property type="protein sequence ID" value="RXM36183.1"/>
    <property type="molecule type" value="Genomic_DNA"/>
</dbReference>
<feature type="domain" description="FHA" evidence="13">
    <location>
        <begin position="23"/>
        <end position="82"/>
    </location>
</feature>
<evidence type="ECO:0000313" key="16">
    <source>
        <dbReference type="EMBL" id="RXM36183.1"/>
    </source>
</evidence>
<organism evidence="16 17">
    <name type="scientific">Acipenser ruthenus</name>
    <name type="common">Sterlet sturgeon</name>
    <dbReference type="NCBI Taxonomy" id="7906"/>
    <lineage>
        <taxon>Eukaryota</taxon>
        <taxon>Metazoa</taxon>
        <taxon>Chordata</taxon>
        <taxon>Craniata</taxon>
        <taxon>Vertebrata</taxon>
        <taxon>Euteleostomi</taxon>
        <taxon>Actinopterygii</taxon>
        <taxon>Chondrostei</taxon>
        <taxon>Acipenseriformes</taxon>
        <taxon>Acipenseridae</taxon>
        <taxon>Acipenser</taxon>
    </lineage>
</organism>